<dbReference type="GO" id="GO:0006508">
    <property type="term" value="P:proteolysis"/>
    <property type="evidence" value="ECO:0007669"/>
    <property type="project" value="InterPro"/>
</dbReference>
<sequence length="128" mass="14609">MSFRIVICLCLYLSTGILGKKARIIGGTPDIINNFPYLVSIRNVTTNHLICGGSIISHWNILTAAHCLYMSRNSLNELRIFSGTRSSTYLYGDNYAIDYIHIHPEYNFFYPEKLLVNDIAIIKGEDFR</sequence>
<dbReference type="PROSITE" id="PS00134">
    <property type="entry name" value="TRYPSIN_HIS"/>
    <property type="match status" value="1"/>
</dbReference>
<reference evidence="5" key="1">
    <citation type="submission" date="2025-08" db="UniProtKB">
        <authorList>
            <consortium name="RefSeq"/>
        </authorList>
    </citation>
    <scope>IDENTIFICATION</scope>
</reference>
<dbReference type="PANTHER" id="PTHR24252:SF24">
    <property type="entry name" value="TRANSMEMBRANE PROTEASE SERINE 2-LIKE ISOFORM X1"/>
    <property type="match status" value="1"/>
</dbReference>
<feature type="signal peptide" evidence="2">
    <location>
        <begin position="1"/>
        <end position="19"/>
    </location>
</feature>
<feature type="chain" id="PRO_5042582984" evidence="2">
    <location>
        <begin position="20"/>
        <end position="128"/>
    </location>
</feature>
<dbReference type="RefSeq" id="XP_011497638.1">
    <property type="nucleotide sequence ID" value="XM_011499336.1"/>
</dbReference>
<keyword evidence="4" id="KW-1185">Reference proteome</keyword>
<dbReference type="GeneID" id="105362010"/>
<evidence type="ECO:0000313" key="5">
    <source>
        <dbReference type="RefSeq" id="XP_011497638.1"/>
    </source>
</evidence>
<keyword evidence="1" id="KW-1015">Disulfide bond</keyword>
<name>A0AAJ7DV80_9HYME</name>
<dbReference type="SUPFAM" id="SSF50494">
    <property type="entry name" value="Trypsin-like serine proteases"/>
    <property type="match status" value="1"/>
</dbReference>
<feature type="domain" description="Peptidase S1" evidence="3">
    <location>
        <begin position="24"/>
        <end position="128"/>
    </location>
</feature>
<evidence type="ECO:0000259" key="3">
    <source>
        <dbReference type="PROSITE" id="PS50240"/>
    </source>
</evidence>
<evidence type="ECO:0000256" key="2">
    <source>
        <dbReference type="SAM" id="SignalP"/>
    </source>
</evidence>
<dbReference type="AlphaFoldDB" id="A0AAJ7DV80"/>
<dbReference type="PROSITE" id="PS50240">
    <property type="entry name" value="TRYPSIN_DOM"/>
    <property type="match status" value="1"/>
</dbReference>
<dbReference type="FunFam" id="2.40.10.10:FF:000068">
    <property type="entry name" value="transmembrane protease serine 2"/>
    <property type="match status" value="1"/>
</dbReference>
<dbReference type="KEGG" id="csol:105362010"/>
<dbReference type="Gene3D" id="2.40.10.10">
    <property type="entry name" value="Trypsin-like serine proteases"/>
    <property type="match status" value="1"/>
</dbReference>
<protein>
    <submittedName>
        <fullName evidence="5">Venom serine protease 34-like</fullName>
    </submittedName>
</protein>
<dbReference type="InterPro" id="IPR043504">
    <property type="entry name" value="Peptidase_S1_PA_chymotrypsin"/>
</dbReference>
<gene>
    <name evidence="5" type="primary">LOC105362010</name>
</gene>
<dbReference type="InterPro" id="IPR018114">
    <property type="entry name" value="TRYPSIN_HIS"/>
</dbReference>
<dbReference type="Pfam" id="PF00089">
    <property type="entry name" value="Trypsin"/>
    <property type="match status" value="1"/>
</dbReference>
<dbReference type="Proteomes" id="UP000695007">
    <property type="component" value="Unplaced"/>
</dbReference>
<dbReference type="PANTHER" id="PTHR24252">
    <property type="entry name" value="ACROSIN-RELATED"/>
    <property type="match status" value="1"/>
</dbReference>
<dbReference type="InterPro" id="IPR001254">
    <property type="entry name" value="Trypsin_dom"/>
</dbReference>
<dbReference type="InterPro" id="IPR009003">
    <property type="entry name" value="Peptidase_S1_PA"/>
</dbReference>
<accession>A0AAJ7DV80</accession>
<evidence type="ECO:0000313" key="4">
    <source>
        <dbReference type="Proteomes" id="UP000695007"/>
    </source>
</evidence>
<keyword evidence="2" id="KW-0732">Signal</keyword>
<organism evidence="4 5">
    <name type="scientific">Ceratosolen solmsi marchali</name>
    <dbReference type="NCBI Taxonomy" id="326594"/>
    <lineage>
        <taxon>Eukaryota</taxon>
        <taxon>Metazoa</taxon>
        <taxon>Ecdysozoa</taxon>
        <taxon>Arthropoda</taxon>
        <taxon>Hexapoda</taxon>
        <taxon>Insecta</taxon>
        <taxon>Pterygota</taxon>
        <taxon>Neoptera</taxon>
        <taxon>Endopterygota</taxon>
        <taxon>Hymenoptera</taxon>
        <taxon>Apocrita</taxon>
        <taxon>Proctotrupomorpha</taxon>
        <taxon>Chalcidoidea</taxon>
        <taxon>Agaonidae</taxon>
        <taxon>Agaoninae</taxon>
        <taxon>Ceratosolen</taxon>
    </lineage>
</organism>
<proteinExistence type="predicted"/>
<evidence type="ECO:0000256" key="1">
    <source>
        <dbReference type="ARBA" id="ARBA00023157"/>
    </source>
</evidence>
<dbReference type="GO" id="GO:0004252">
    <property type="term" value="F:serine-type endopeptidase activity"/>
    <property type="evidence" value="ECO:0007669"/>
    <property type="project" value="InterPro"/>
</dbReference>